<comment type="subcellular location">
    <subcellularLocation>
        <location evidence="2">Endosome membrane</location>
        <topology evidence="2">Peripheral membrane protein</topology>
    </subcellularLocation>
    <subcellularLocation>
        <location evidence="1">Late endosome membrane</location>
    </subcellularLocation>
    <subcellularLocation>
        <location evidence="3">Lysosome membrane</location>
        <topology evidence="3">Peripheral membrane protein</topology>
        <orientation evidence="3">Cytoplasmic side</orientation>
    </subcellularLocation>
</comment>
<dbReference type="GO" id="GO:0005765">
    <property type="term" value="C:lysosomal membrane"/>
    <property type="evidence" value="ECO:0007669"/>
    <property type="project" value="UniProtKB-SubCell"/>
</dbReference>
<dbReference type="SMART" id="SM00714">
    <property type="entry name" value="LITAF"/>
    <property type="match status" value="1"/>
</dbReference>
<dbReference type="Pfam" id="PF10601">
    <property type="entry name" value="zf-LITAF-like"/>
    <property type="match status" value="1"/>
</dbReference>
<evidence type="ECO:0000256" key="9">
    <source>
        <dbReference type="SAM" id="Phobius"/>
    </source>
</evidence>
<evidence type="ECO:0000313" key="11">
    <source>
        <dbReference type="EMBL" id="CAB0043622.1"/>
    </source>
</evidence>
<evidence type="ECO:0000256" key="1">
    <source>
        <dbReference type="ARBA" id="ARBA00004414"/>
    </source>
</evidence>
<keyword evidence="7 9" id="KW-0472">Membrane</keyword>
<dbReference type="EMBL" id="CADCXV010001338">
    <property type="protein sequence ID" value="CAB0043622.1"/>
    <property type="molecule type" value="Genomic_DNA"/>
</dbReference>
<evidence type="ECO:0000256" key="6">
    <source>
        <dbReference type="ARBA" id="ARBA00022833"/>
    </source>
</evidence>
<comment type="similarity">
    <text evidence="4">Belongs to the CDIP1/LITAF family.</text>
</comment>
<gene>
    <name evidence="11" type="ORF">TBRA_LOCUS15210</name>
</gene>
<evidence type="ECO:0000256" key="3">
    <source>
        <dbReference type="ARBA" id="ARBA00004630"/>
    </source>
</evidence>
<organism evidence="11 12">
    <name type="scientific">Trichogramma brassicae</name>
    <dbReference type="NCBI Taxonomy" id="86971"/>
    <lineage>
        <taxon>Eukaryota</taxon>
        <taxon>Metazoa</taxon>
        <taxon>Ecdysozoa</taxon>
        <taxon>Arthropoda</taxon>
        <taxon>Hexapoda</taxon>
        <taxon>Insecta</taxon>
        <taxon>Pterygota</taxon>
        <taxon>Neoptera</taxon>
        <taxon>Endopterygota</taxon>
        <taxon>Hymenoptera</taxon>
        <taxon>Apocrita</taxon>
        <taxon>Proctotrupomorpha</taxon>
        <taxon>Chalcidoidea</taxon>
        <taxon>Trichogrammatidae</taxon>
        <taxon>Trichogramma</taxon>
    </lineage>
</organism>
<accession>A0A6H5J2P2</accession>
<keyword evidence="5" id="KW-0479">Metal-binding</keyword>
<reference evidence="11 12" key="1">
    <citation type="submission" date="2020-02" db="EMBL/GenBank/DDBJ databases">
        <authorList>
            <person name="Ferguson B K."/>
        </authorList>
    </citation>
    <scope>NUCLEOTIDE SEQUENCE [LARGE SCALE GENOMIC DNA]</scope>
</reference>
<dbReference type="OrthoDB" id="5599753at2759"/>
<evidence type="ECO:0000256" key="5">
    <source>
        <dbReference type="ARBA" id="ARBA00022723"/>
    </source>
</evidence>
<dbReference type="Proteomes" id="UP000479190">
    <property type="component" value="Unassembled WGS sequence"/>
</dbReference>
<keyword evidence="9" id="KW-1133">Transmembrane helix</keyword>
<protein>
    <recommendedName>
        <fullName evidence="10">LITAF domain-containing protein</fullName>
    </recommendedName>
</protein>
<evidence type="ECO:0000256" key="4">
    <source>
        <dbReference type="ARBA" id="ARBA00005975"/>
    </source>
</evidence>
<evidence type="ECO:0000256" key="8">
    <source>
        <dbReference type="SAM" id="MobiDB-lite"/>
    </source>
</evidence>
<dbReference type="PANTHER" id="PTHR23292">
    <property type="entry name" value="LIPOPOLYSACCHARIDE-INDUCED TUMOR NECROSIS FACTOR-ALPHA FACTOR"/>
    <property type="match status" value="1"/>
</dbReference>
<dbReference type="PANTHER" id="PTHR23292:SF14">
    <property type="entry name" value="FI16615P1-RELATED"/>
    <property type="match status" value="1"/>
</dbReference>
<dbReference type="InterPro" id="IPR006629">
    <property type="entry name" value="LITAF"/>
</dbReference>
<evidence type="ECO:0000313" key="12">
    <source>
        <dbReference type="Proteomes" id="UP000479190"/>
    </source>
</evidence>
<dbReference type="AlphaFoldDB" id="A0A6H5J2P2"/>
<evidence type="ECO:0000256" key="2">
    <source>
        <dbReference type="ARBA" id="ARBA00004481"/>
    </source>
</evidence>
<name>A0A6H5J2P2_9HYME</name>
<evidence type="ECO:0000259" key="10">
    <source>
        <dbReference type="PROSITE" id="PS51837"/>
    </source>
</evidence>
<dbReference type="InterPro" id="IPR037519">
    <property type="entry name" value="LITAF_fam"/>
</dbReference>
<dbReference type="GO" id="GO:0031902">
    <property type="term" value="C:late endosome membrane"/>
    <property type="evidence" value="ECO:0007669"/>
    <property type="project" value="UniProtKB-SubCell"/>
</dbReference>
<feature type="domain" description="LITAF" evidence="10">
    <location>
        <begin position="29"/>
        <end position="112"/>
    </location>
</feature>
<keyword evidence="6" id="KW-0862">Zinc</keyword>
<sequence length="112" mass="12044">MNKGPGGPPPPAGFVSPPPYSPNAMPMHDTPVVIVQQTQFGPDPQSMQCPHCHSTITTQIQTEATGKTHIIALLLCLFGLCPCAACIYCMDGCQAKKHYCPACHQYLGIYDN</sequence>
<keyword evidence="9" id="KW-0812">Transmembrane</keyword>
<feature type="region of interest" description="Disordered" evidence="8">
    <location>
        <begin position="1"/>
        <end position="25"/>
    </location>
</feature>
<feature type="transmembrane region" description="Helical" evidence="9">
    <location>
        <begin position="70"/>
        <end position="90"/>
    </location>
</feature>
<dbReference type="PROSITE" id="PS51837">
    <property type="entry name" value="LITAF"/>
    <property type="match status" value="1"/>
</dbReference>
<feature type="compositionally biased region" description="Pro residues" evidence="8">
    <location>
        <begin position="1"/>
        <end position="21"/>
    </location>
</feature>
<keyword evidence="12" id="KW-1185">Reference proteome</keyword>
<evidence type="ECO:0000256" key="7">
    <source>
        <dbReference type="ARBA" id="ARBA00023136"/>
    </source>
</evidence>
<dbReference type="GO" id="GO:0008270">
    <property type="term" value="F:zinc ion binding"/>
    <property type="evidence" value="ECO:0007669"/>
    <property type="project" value="TreeGrafter"/>
</dbReference>
<proteinExistence type="inferred from homology"/>